<sequence>MIETLSLFGHDQALIVKNNSPVAPTPSMSVESAAVAAKQTEK</sequence>
<accession>A0A914DC30</accession>
<protein>
    <submittedName>
        <fullName evidence="3">Uncharacterized protein</fullName>
    </submittedName>
</protein>
<feature type="compositionally biased region" description="Polar residues" evidence="1">
    <location>
        <begin position="20"/>
        <end position="30"/>
    </location>
</feature>
<evidence type="ECO:0000256" key="1">
    <source>
        <dbReference type="SAM" id="MobiDB-lite"/>
    </source>
</evidence>
<organism evidence="2 3">
    <name type="scientific">Acrobeloides nanus</name>
    <dbReference type="NCBI Taxonomy" id="290746"/>
    <lineage>
        <taxon>Eukaryota</taxon>
        <taxon>Metazoa</taxon>
        <taxon>Ecdysozoa</taxon>
        <taxon>Nematoda</taxon>
        <taxon>Chromadorea</taxon>
        <taxon>Rhabditida</taxon>
        <taxon>Tylenchina</taxon>
        <taxon>Cephalobomorpha</taxon>
        <taxon>Cephaloboidea</taxon>
        <taxon>Cephalobidae</taxon>
        <taxon>Acrobeloides</taxon>
    </lineage>
</organism>
<feature type="region of interest" description="Disordered" evidence="1">
    <location>
        <begin position="20"/>
        <end position="42"/>
    </location>
</feature>
<keyword evidence="2" id="KW-1185">Reference proteome</keyword>
<dbReference type="Proteomes" id="UP000887540">
    <property type="component" value="Unplaced"/>
</dbReference>
<reference evidence="3" key="1">
    <citation type="submission" date="2022-11" db="UniProtKB">
        <authorList>
            <consortium name="WormBaseParasite"/>
        </authorList>
    </citation>
    <scope>IDENTIFICATION</scope>
</reference>
<proteinExistence type="predicted"/>
<evidence type="ECO:0000313" key="2">
    <source>
        <dbReference type="Proteomes" id="UP000887540"/>
    </source>
</evidence>
<dbReference type="AlphaFoldDB" id="A0A914DC30"/>
<dbReference type="WBParaSite" id="ACRNAN_scaffold21579.g32347.t1">
    <property type="protein sequence ID" value="ACRNAN_scaffold21579.g32347.t1"/>
    <property type="gene ID" value="ACRNAN_scaffold21579.g32347"/>
</dbReference>
<name>A0A914DC30_9BILA</name>
<evidence type="ECO:0000313" key="3">
    <source>
        <dbReference type="WBParaSite" id="ACRNAN_scaffold21579.g32347.t1"/>
    </source>
</evidence>